<feature type="region of interest" description="Disordered" evidence="1">
    <location>
        <begin position="21"/>
        <end position="46"/>
    </location>
</feature>
<proteinExistence type="predicted"/>
<reference evidence="2 3" key="1">
    <citation type="submission" date="2024-04" db="EMBL/GenBank/DDBJ databases">
        <authorList>
            <person name="Fracassetti M."/>
        </authorList>
    </citation>
    <scope>NUCLEOTIDE SEQUENCE [LARGE SCALE GENOMIC DNA]</scope>
</reference>
<dbReference type="AlphaFoldDB" id="A0AAV2CME1"/>
<evidence type="ECO:0000313" key="2">
    <source>
        <dbReference type="EMBL" id="CAL1357107.1"/>
    </source>
</evidence>
<dbReference type="EMBL" id="OZ034813">
    <property type="protein sequence ID" value="CAL1357107.1"/>
    <property type="molecule type" value="Genomic_DNA"/>
</dbReference>
<sequence length="117" mass="12569">MPRLGVLPKLYISIENTVTIHQKPSSPQSRAQSRANSEFNGNFTDDATDAMAPAMVEIRIGAADGEIKRPMTEEAWVAGKKQGRRVAGKKGSGGEASHAMGLKEDSGFNQIILLLSM</sequence>
<keyword evidence="3" id="KW-1185">Reference proteome</keyword>
<protein>
    <submittedName>
        <fullName evidence="2">Uncharacterized protein</fullName>
    </submittedName>
</protein>
<name>A0AAV2CME1_9ROSI</name>
<evidence type="ECO:0000313" key="3">
    <source>
        <dbReference type="Proteomes" id="UP001497516"/>
    </source>
</evidence>
<feature type="region of interest" description="Disordered" evidence="1">
    <location>
        <begin position="78"/>
        <end position="101"/>
    </location>
</feature>
<gene>
    <name evidence="2" type="ORF">LTRI10_LOCUS4764</name>
</gene>
<feature type="compositionally biased region" description="Polar residues" evidence="1">
    <location>
        <begin position="21"/>
        <end position="43"/>
    </location>
</feature>
<organism evidence="2 3">
    <name type="scientific">Linum trigynum</name>
    <dbReference type="NCBI Taxonomy" id="586398"/>
    <lineage>
        <taxon>Eukaryota</taxon>
        <taxon>Viridiplantae</taxon>
        <taxon>Streptophyta</taxon>
        <taxon>Embryophyta</taxon>
        <taxon>Tracheophyta</taxon>
        <taxon>Spermatophyta</taxon>
        <taxon>Magnoliopsida</taxon>
        <taxon>eudicotyledons</taxon>
        <taxon>Gunneridae</taxon>
        <taxon>Pentapetalae</taxon>
        <taxon>rosids</taxon>
        <taxon>fabids</taxon>
        <taxon>Malpighiales</taxon>
        <taxon>Linaceae</taxon>
        <taxon>Linum</taxon>
    </lineage>
</organism>
<accession>A0AAV2CME1</accession>
<dbReference type="Proteomes" id="UP001497516">
    <property type="component" value="Chromosome 1"/>
</dbReference>
<evidence type="ECO:0000256" key="1">
    <source>
        <dbReference type="SAM" id="MobiDB-lite"/>
    </source>
</evidence>